<evidence type="ECO:0000313" key="8">
    <source>
        <dbReference type="Proteomes" id="UP000066321"/>
    </source>
</evidence>
<evidence type="ECO:0000256" key="1">
    <source>
        <dbReference type="ARBA" id="ARBA00001561"/>
    </source>
</evidence>
<dbReference type="Proteomes" id="UP000066321">
    <property type="component" value="Chromosome"/>
</dbReference>
<proteinExistence type="inferred from homology"/>
<dbReference type="STRING" id="1265350.IX46_02970"/>
<dbReference type="PATRIC" id="fig|1265350.3.peg.561"/>
<keyword evidence="4" id="KW-0378">Hydrolase</keyword>
<gene>
    <name evidence="7" type="ORF">IX46_02970</name>
</gene>
<evidence type="ECO:0000259" key="6">
    <source>
        <dbReference type="SMART" id="SM00646"/>
    </source>
</evidence>
<dbReference type="CDD" id="cd02696">
    <property type="entry name" value="MurNAc-LAA"/>
    <property type="match status" value="1"/>
</dbReference>
<accession>A0A0M3RSN0</accession>
<comment type="similarity">
    <text evidence="2">Belongs to the N-acetylmuramoyl-L-alanine amidase 3 family.</text>
</comment>
<name>A0A0M3RSN0_9GAMM</name>
<dbReference type="GO" id="GO:0030288">
    <property type="term" value="C:outer membrane-bounded periplasmic space"/>
    <property type="evidence" value="ECO:0007669"/>
    <property type="project" value="TreeGrafter"/>
</dbReference>
<dbReference type="EC" id="3.5.1.28" evidence="3"/>
<evidence type="ECO:0000256" key="2">
    <source>
        <dbReference type="ARBA" id="ARBA00010860"/>
    </source>
</evidence>
<reference evidence="7 8" key="1">
    <citation type="journal article" date="2015" name="J Genomics">
        <title>Whole Genome Sequence of the Soybean Aphid Endosymbiont Buchnera aphidicola and Genetic Differentiation among Biotype-Specific Strains.</title>
        <authorList>
            <person name="Cassone B.J."/>
            <person name="Wenger J.A."/>
            <person name="Michel A.P."/>
        </authorList>
    </citation>
    <scope>NUCLEOTIDE SEQUENCE [LARGE SCALE GENOMIC DNA]</scope>
    <source>
        <strain evidence="7 8">BAg</strain>
    </source>
</reference>
<organism evidence="7 8">
    <name type="scientific">Buchnera aphidicola</name>
    <name type="common">Aphis glycines</name>
    <dbReference type="NCBI Taxonomy" id="1265350"/>
    <lineage>
        <taxon>Bacteria</taxon>
        <taxon>Pseudomonadati</taxon>
        <taxon>Pseudomonadota</taxon>
        <taxon>Gammaproteobacteria</taxon>
        <taxon>Enterobacterales</taxon>
        <taxon>Erwiniaceae</taxon>
        <taxon>Buchnera</taxon>
    </lineage>
</organism>
<dbReference type="EMBL" id="CP009253">
    <property type="protein sequence ID" value="ALD15496.1"/>
    <property type="molecule type" value="Genomic_DNA"/>
</dbReference>
<dbReference type="AlphaFoldDB" id="A0A0M3RSN0"/>
<evidence type="ECO:0000256" key="4">
    <source>
        <dbReference type="ARBA" id="ARBA00022801"/>
    </source>
</evidence>
<feature type="domain" description="MurNAc-LAA" evidence="6">
    <location>
        <begin position="63"/>
        <end position="222"/>
    </location>
</feature>
<dbReference type="Gene3D" id="3.40.630.40">
    <property type="entry name" value="Zn-dependent exopeptidases"/>
    <property type="match status" value="1"/>
</dbReference>
<dbReference type="GO" id="GO:0008745">
    <property type="term" value="F:N-acetylmuramoyl-L-alanine amidase activity"/>
    <property type="evidence" value="ECO:0007669"/>
    <property type="project" value="UniProtKB-EC"/>
</dbReference>
<evidence type="ECO:0000313" key="7">
    <source>
        <dbReference type="EMBL" id="ALD15496.1"/>
    </source>
</evidence>
<dbReference type="Pfam" id="PF01520">
    <property type="entry name" value="Amidase_3"/>
    <property type="match status" value="1"/>
</dbReference>
<dbReference type="PANTHER" id="PTHR30404">
    <property type="entry name" value="N-ACETYLMURAMOYL-L-ALANINE AMIDASE"/>
    <property type="match status" value="1"/>
</dbReference>
<dbReference type="InterPro" id="IPR002508">
    <property type="entry name" value="MurNAc-LAA_cat"/>
</dbReference>
<dbReference type="SMART" id="SM00646">
    <property type="entry name" value="Ami_3"/>
    <property type="match status" value="1"/>
</dbReference>
<evidence type="ECO:0000256" key="3">
    <source>
        <dbReference type="ARBA" id="ARBA00011901"/>
    </source>
</evidence>
<dbReference type="PANTHER" id="PTHR30404:SF6">
    <property type="entry name" value="N-ACETYLMURAMOYL-L-ALANINE AMIDASE AMIB"/>
    <property type="match status" value="1"/>
</dbReference>
<sequence>MVILIDPGHGGQDPGSIGHKGLKEKEITLKIAIKLKELLDSNKFFQAVLTRNNDSYLSLKKRKNFLKNREVSLLLSIHVDSAQQSYVSGTSIWIVSNNRIHREINSFINNKEENIYFSKNIENTFKSNQNDIYLKKTILDLQCHCFQSIGTDLSKYIFQEFKKIVKVKKIQPNYASLGILSSINTPSILIETGFITNFEEERKLKTISYQKKVANAIYISLKNYFQNKYISNFKNID</sequence>
<comment type="catalytic activity">
    <reaction evidence="1">
        <text>Hydrolyzes the link between N-acetylmuramoyl residues and L-amino acid residues in certain cell-wall glycopeptides.</text>
        <dbReference type="EC" id="3.5.1.28"/>
    </reaction>
</comment>
<dbReference type="InterPro" id="IPR050695">
    <property type="entry name" value="N-acetylmuramoyl_amidase_3"/>
</dbReference>
<protein>
    <recommendedName>
        <fullName evidence="3">N-acetylmuramoyl-L-alanine amidase</fullName>
        <ecNumber evidence="3">3.5.1.28</ecNumber>
    </recommendedName>
</protein>
<evidence type="ECO:0000256" key="5">
    <source>
        <dbReference type="ARBA" id="ARBA00023316"/>
    </source>
</evidence>
<dbReference type="GO" id="GO:0009253">
    <property type="term" value="P:peptidoglycan catabolic process"/>
    <property type="evidence" value="ECO:0007669"/>
    <property type="project" value="InterPro"/>
</dbReference>
<keyword evidence="5" id="KW-0961">Cell wall biogenesis/degradation</keyword>
<dbReference type="SUPFAM" id="SSF53187">
    <property type="entry name" value="Zn-dependent exopeptidases"/>
    <property type="match status" value="1"/>
</dbReference>
<dbReference type="GO" id="GO:0071555">
    <property type="term" value="P:cell wall organization"/>
    <property type="evidence" value="ECO:0007669"/>
    <property type="project" value="UniProtKB-KW"/>
</dbReference>
<dbReference type="KEGG" id="baph:IX46_02970"/>